<sequence length="511" mass="54654">MRLNLHAAVRLATLAAVVLAGAAQADERRLADGTQLSVAVDKDANRLVLQWQPAAGTVREQAIAVRGQLLDGACLFQRNGLAGFYTFNDRGYLAQWLLPALDAQPQLVRQVPGFVDILDCHVDDNAGQLYVLEGGVGVSRLASGEGSMEAELLALYPPHGKLDPEAETFSVAGSELRVGERTVAALATAHDSLPAVPAAGQTAPVPTTGDAADDPAIWVDPQTGTVRILGTDKRFGLRVYDLEGSELQAIATGRLNNVDLRPLSGGGDVVALAAASNRSLRSISLFSIDASGNLGWLRDSDIATGLDDPYGLCMYDDGKHLQVFVNDKDGRLQQWRLRPGDGGYSGELLRELQLPDQPEGCVADDQQHLLFFGIEDMGVYTLPTDVLDAEPQRLAAVDDETLHADVEGMALYPVGAAGFLVVSSQGNHSYAVFERQPPHRYRGSFQVTDNLGAQVDGASETDGLDITAAALGERFPEGLLVVQDGYNVLPDGNQNFKLVDWRAVREALDLP</sequence>
<gene>
    <name evidence="3" type="ORF">E4634_14325</name>
</gene>
<dbReference type="Pfam" id="PF02333">
    <property type="entry name" value="Phytase"/>
    <property type="match status" value="1"/>
</dbReference>
<proteinExistence type="predicted"/>
<dbReference type="AlphaFoldDB" id="A0A4Z0LZ83"/>
<keyword evidence="1" id="KW-0732">Signal</keyword>
<feature type="domain" description="BPP" evidence="2">
    <location>
        <begin position="186"/>
        <end position="508"/>
    </location>
</feature>
<dbReference type="SUPFAM" id="SSF50956">
    <property type="entry name" value="Thermostable phytase (3-phytase)"/>
    <property type="match status" value="2"/>
</dbReference>
<feature type="signal peptide" evidence="1">
    <location>
        <begin position="1"/>
        <end position="25"/>
    </location>
</feature>
<evidence type="ECO:0000313" key="3">
    <source>
        <dbReference type="EMBL" id="TGD72693.1"/>
    </source>
</evidence>
<evidence type="ECO:0000313" key="4">
    <source>
        <dbReference type="Proteomes" id="UP000298050"/>
    </source>
</evidence>
<dbReference type="GO" id="GO:0016158">
    <property type="term" value="F:inositol hexakisphosphate 3-phosphatase activity"/>
    <property type="evidence" value="ECO:0007669"/>
    <property type="project" value="InterPro"/>
</dbReference>
<protein>
    <submittedName>
        <fullName evidence="3">Phytase</fullName>
    </submittedName>
</protein>
<dbReference type="Proteomes" id="UP000298050">
    <property type="component" value="Unassembled WGS sequence"/>
</dbReference>
<dbReference type="InterPro" id="IPR011042">
    <property type="entry name" value="6-blade_b-propeller_TolB-like"/>
</dbReference>
<feature type="chain" id="PRO_5021361084" evidence="1">
    <location>
        <begin position="26"/>
        <end position="511"/>
    </location>
</feature>
<dbReference type="Gene3D" id="2.120.10.30">
    <property type="entry name" value="TolB, C-terminal domain"/>
    <property type="match status" value="2"/>
</dbReference>
<dbReference type="RefSeq" id="WP_135445054.1">
    <property type="nucleotide sequence ID" value="NZ_SRLE01000009.1"/>
</dbReference>
<organism evidence="3 4">
    <name type="scientific">Mangrovimicrobium sediminis</name>
    <dbReference type="NCBI Taxonomy" id="2562682"/>
    <lineage>
        <taxon>Bacteria</taxon>
        <taxon>Pseudomonadati</taxon>
        <taxon>Pseudomonadota</taxon>
        <taxon>Gammaproteobacteria</taxon>
        <taxon>Cellvibrionales</taxon>
        <taxon>Halieaceae</taxon>
        <taxon>Mangrovimicrobium</taxon>
    </lineage>
</organism>
<evidence type="ECO:0000256" key="1">
    <source>
        <dbReference type="SAM" id="SignalP"/>
    </source>
</evidence>
<accession>A0A4Z0LZ83</accession>
<name>A0A4Z0LZ83_9GAMM</name>
<keyword evidence="4" id="KW-1185">Reference proteome</keyword>
<reference evidence="3 4" key="1">
    <citation type="submission" date="2019-04" db="EMBL/GenBank/DDBJ databases">
        <title>Taxonomy of novel Haliea sp. from mangrove soil of West Coast of India.</title>
        <authorList>
            <person name="Verma A."/>
            <person name="Kumar P."/>
            <person name="Krishnamurthi S."/>
        </authorList>
    </citation>
    <scope>NUCLEOTIDE SEQUENCE [LARGE SCALE GENOMIC DNA]</scope>
    <source>
        <strain evidence="3 4">SAOS-164</strain>
    </source>
</reference>
<dbReference type="EMBL" id="SRLE01000009">
    <property type="protein sequence ID" value="TGD72693.1"/>
    <property type="molecule type" value="Genomic_DNA"/>
</dbReference>
<dbReference type="OrthoDB" id="8696437at2"/>
<comment type="caution">
    <text evidence="3">The sequence shown here is derived from an EMBL/GenBank/DDBJ whole genome shotgun (WGS) entry which is preliminary data.</text>
</comment>
<dbReference type="InterPro" id="IPR003431">
    <property type="entry name" value="B-propeller_Phytase"/>
</dbReference>
<evidence type="ECO:0000259" key="2">
    <source>
        <dbReference type="PROSITE" id="PS51662"/>
    </source>
</evidence>
<dbReference type="PROSITE" id="PS51662">
    <property type="entry name" value="BP_PHYTASE"/>
    <property type="match status" value="1"/>
</dbReference>